<feature type="compositionally biased region" description="Polar residues" evidence="1">
    <location>
        <begin position="74"/>
        <end position="86"/>
    </location>
</feature>
<name>A2Z8X1_ORYSI</name>
<dbReference type="EMBL" id="CM000135">
    <property type="protein sequence ID" value="EAY79055.1"/>
    <property type="molecule type" value="Genomic_DNA"/>
</dbReference>
<gene>
    <name evidence="2" type="ORF">OsI_34165</name>
</gene>
<dbReference type="AlphaFoldDB" id="A2Z8X1"/>
<dbReference type="Gramene" id="BGIOSGA033199-TA">
    <property type="protein sequence ID" value="BGIOSGA033199-PA"/>
    <property type="gene ID" value="BGIOSGA033199"/>
</dbReference>
<proteinExistence type="predicted"/>
<dbReference type="HOGENOM" id="CLU_1035823_0_0_1"/>
<feature type="compositionally biased region" description="Low complexity" evidence="1">
    <location>
        <begin position="134"/>
        <end position="160"/>
    </location>
</feature>
<dbReference type="Proteomes" id="UP000007015">
    <property type="component" value="Chromosome 10"/>
</dbReference>
<feature type="compositionally biased region" description="Polar residues" evidence="1">
    <location>
        <begin position="259"/>
        <end position="269"/>
    </location>
</feature>
<keyword evidence="3" id="KW-1185">Reference proteome</keyword>
<protein>
    <submittedName>
        <fullName evidence="2">Uncharacterized protein</fullName>
    </submittedName>
</protein>
<evidence type="ECO:0000313" key="3">
    <source>
        <dbReference type="Proteomes" id="UP000007015"/>
    </source>
</evidence>
<feature type="region of interest" description="Disordered" evidence="1">
    <location>
        <begin position="193"/>
        <end position="269"/>
    </location>
</feature>
<accession>A2Z8X1</accession>
<evidence type="ECO:0000313" key="2">
    <source>
        <dbReference type="EMBL" id="EAY79055.1"/>
    </source>
</evidence>
<reference evidence="2 3" key="1">
    <citation type="journal article" date="2005" name="PLoS Biol.">
        <title>The genomes of Oryza sativa: a history of duplications.</title>
        <authorList>
            <person name="Yu J."/>
            <person name="Wang J."/>
            <person name="Lin W."/>
            <person name="Li S."/>
            <person name="Li H."/>
            <person name="Zhou J."/>
            <person name="Ni P."/>
            <person name="Dong W."/>
            <person name="Hu S."/>
            <person name="Zeng C."/>
            <person name="Zhang J."/>
            <person name="Zhang Y."/>
            <person name="Li R."/>
            <person name="Xu Z."/>
            <person name="Li S."/>
            <person name="Li X."/>
            <person name="Zheng H."/>
            <person name="Cong L."/>
            <person name="Lin L."/>
            <person name="Yin J."/>
            <person name="Geng J."/>
            <person name="Li G."/>
            <person name="Shi J."/>
            <person name="Liu J."/>
            <person name="Lv H."/>
            <person name="Li J."/>
            <person name="Wang J."/>
            <person name="Deng Y."/>
            <person name="Ran L."/>
            <person name="Shi X."/>
            <person name="Wang X."/>
            <person name="Wu Q."/>
            <person name="Li C."/>
            <person name="Ren X."/>
            <person name="Wang J."/>
            <person name="Wang X."/>
            <person name="Li D."/>
            <person name="Liu D."/>
            <person name="Zhang X."/>
            <person name="Ji Z."/>
            <person name="Zhao W."/>
            <person name="Sun Y."/>
            <person name="Zhang Z."/>
            <person name="Bao J."/>
            <person name="Han Y."/>
            <person name="Dong L."/>
            <person name="Ji J."/>
            <person name="Chen P."/>
            <person name="Wu S."/>
            <person name="Liu J."/>
            <person name="Xiao Y."/>
            <person name="Bu D."/>
            <person name="Tan J."/>
            <person name="Yang L."/>
            <person name="Ye C."/>
            <person name="Zhang J."/>
            <person name="Xu J."/>
            <person name="Zhou Y."/>
            <person name="Yu Y."/>
            <person name="Zhang B."/>
            <person name="Zhuang S."/>
            <person name="Wei H."/>
            <person name="Liu B."/>
            <person name="Lei M."/>
            <person name="Yu H."/>
            <person name="Li Y."/>
            <person name="Xu H."/>
            <person name="Wei S."/>
            <person name="He X."/>
            <person name="Fang L."/>
            <person name="Zhang Z."/>
            <person name="Zhang Y."/>
            <person name="Huang X."/>
            <person name="Su Z."/>
            <person name="Tong W."/>
            <person name="Li J."/>
            <person name="Tong Z."/>
            <person name="Li S."/>
            <person name="Ye J."/>
            <person name="Wang L."/>
            <person name="Fang L."/>
            <person name="Lei T."/>
            <person name="Chen C."/>
            <person name="Chen H."/>
            <person name="Xu Z."/>
            <person name="Li H."/>
            <person name="Huang H."/>
            <person name="Zhang F."/>
            <person name="Xu H."/>
            <person name="Li N."/>
            <person name="Zhao C."/>
            <person name="Li S."/>
            <person name="Dong L."/>
            <person name="Huang Y."/>
            <person name="Li L."/>
            <person name="Xi Y."/>
            <person name="Qi Q."/>
            <person name="Li W."/>
            <person name="Zhang B."/>
            <person name="Hu W."/>
            <person name="Zhang Y."/>
            <person name="Tian X."/>
            <person name="Jiao Y."/>
            <person name="Liang X."/>
            <person name="Jin J."/>
            <person name="Gao L."/>
            <person name="Zheng W."/>
            <person name="Hao B."/>
            <person name="Liu S."/>
            <person name="Wang W."/>
            <person name="Yuan L."/>
            <person name="Cao M."/>
            <person name="McDermott J."/>
            <person name="Samudrala R."/>
            <person name="Wang J."/>
            <person name="Wong G.K."/>
            <person name="Yang H."/>
        </authorList>
    </citation>
    <scope>NUCLEOTIDE SEQUENCE [LARGE SCALE GENOMIC DNA]</scope>
    <source>
        <strain evidence="3">cv. 93-11</strain>
    </source>
</reference>
<feature type="region of interest" description="Disordered" evidence="1">
    <location>
        <begin position="52"/>
        <end position="162"/>
    </location>
</feature>
<organism evidence="2 3">
    <name type="scientific">Oryza sativa subsp. indica</name>
    <name type="common">Rice</name>
    <dbReference type="NCBI Taxonomy" id="39946"/>
    <lineage>
        <taxon>Eukaryota</taxon>
        <taxon>Viridiplantae</taxon>
        <taxon>Streptophyta</taxon>
        <taxon>Embryophyta</taxon>
        <taxon>Tracheophyta</taxon>
        <taxon>Spermatophyta</taxon>
        <taxon>Magnoliopsida</taxon>
        <taxon>Liliopsida</taxon>
        <taxon>Poales</taxon>
        <taxon>Poaceae</taxon>
        <taxon>BOP clade</taxon>
        <taxon>Oryzoideae</taxon>
        <taxon>Oryzeae</taxon>
        <taxon>Oryzinae</taxon>
        <taxon>Oryza</taxon>
        <taxon>Oryza sativa</taxon>
    </lineage>
</organism>
<feature type="compositionally biased region" description="Pro residues" evidence="1">
    <location>
        <begin position="122"/>
        <end position="133"/>
    </location>
</feature>
<feature type="compositionally biased region" description="Low complexity" evidence="1">
    <location>
        <begin position="197"/>
        <end position="227"/>
    </location>
</feature>
<sequence>MVPAGQSSHTAVTGIPAARQHKQMRGARAAMAQAMVPRSSHTAVLSTVRPHAPLSNARGAPPMAMSPGVPTIPTPTGNPHASQQQRAAMARHPAPTSARAIGAPIQPTEPHAPLPNTGGEGAPPPARTVPPPSSQAATTSAPPTAAATPLQRPPAQATTQRYYVSVQRDKGTGKWAACVVDPSNPTRHRLVGAFPDAAASTSRSAAPAPTSARRSTPWSWSSSGCARPPRRRAPSAASFRAALRPSRGADEVAALPSRRGSSLALTRSP</sequence>
<feature type="compositionally biased region" description="Polar residues" evidence="1">
    <location>
        <begin position="1"/>
        <end position="11"/>
    </location>
</feature>
<evidence type="ECO:0000256" key="1">
    <source>
        <dbReference type="SAM" id="MobiDB-lite"/>
    </source>
</evidence>
<feature type="compositionally biased region" description="Low complexity" evidence="1">
    <location>
        <begin position="234"/>
        <end position="246"/>
    </location>
</feature>
<feature type="region of interest" description="Disordered" evidence="1">
    <location>
        <begin position="1"/>
        <end position="23"/>
    </location>
</feature>